<dbReference type="EMBL" id="JACHJL010000005">
    <property type="protein sequence ID" value="MBB5935496.1"/>
    <property type="molecule type" value="Genomic_DNA"/>
</dbReference>
<proteinExistence type="inferred from homology"/>
<evidence type="ECO:0000256" key="7">
    <source>
        <dbReference type="SAM" id="MobiDB-lite"/>
    </source>
</evidence>
<keyword evidence="11" id="KW-1185">Reference proteome</keyword>
<dbReference type="AlphaFoldDB" id="A0A7W9Q8I8"/>
<dbReference type="EC" id="2.1.1.72" evidence="2"/>
<sequence>MELDPRFAQASRELWRDAGFRVIEGDFTSPETIEGYSASLLVANPPYVRHHHLEAAQKRALVGRCAATVGIKPSGLSGLYLYFVLLSHRLLAPGALSAWLIPSEFMDVNYGGALKEYLARHVKLIHIHQYDASEVQFDDALVTSSVVVFENSPPQAEDCAKFSFGGSLATPKAAQDIPLAKLDIAKKWSQYINGTGCDSPRTGPKLSDFFKIRRGLATGSNAFFILPREEAEGMGIQEDFLRPILPSPRNIDSLVIEADTSGWPQIKEQLALVDCPLSIDAVRLKNPQLASYLDSAEEKVRAGYLVSQRSPWYKQERREPAPILLTYMGRGKDEKHPLRFIRNESQAVASNMYLMLYPTPLLQTYVDSVEDGMAKVHEALLALTAGDLREGGRVYGGGLHKMEPKELASLPADGIAALAPATLLLDSYAQPTPAPRSRRRASVSQVSSGEPSAAEIRAWALNAGLDVPRHGRLGPEWKAAWRQAHVKGVALPEPRESASKPGAASRVEGGSEQGEEYIDTLW</sequence>
<dbReference type="RefSeq" id="WP_312866843.1">
    <property type="nucleotide sequence ID" value="NZ_JACHJL010000005.1"/>
</dbReference>
<dbReference type="PANTHER" id="PTHR33841:SF5">
    <property type="entry name" value="DNA METHYLASE (MODIFICATION METHYLASE) (METHYLTRANSFERASE)-RELATED"/>
    <property type="match status" value="1"/>
</dbReference>
<evidence type="ECO:0000256" key="3">
    <source>
        <dbReference type="ARBA" id="ARBA00022603"/>
    </source>
</evidence>
<protein>
    <recommendedName>
        <fullName evidence="2">site-specific DNA-methyltransferase (adenine-specific)</fullName>
        <ecNumber evidence="2">2.1.1.72</ecNumber>
    </recommendedName>
</protein>
<evidence type="ECO:0000259" key="8">
    <source>
        <dbReference type="Pfam" id="PF07669"/>
    </source>
</evidence>
<organism evidence="10 11">
    <name type="scientific">Streptomyces zagrosensis</name>
    <dbReference type="NCBI Taxonomy" id="1042984"/>
    <lineage>
        <taxon>Bacteria</taxon>
        <taxon>Bacillati</taxon>
        <taxon>Actinomycetota</taxon>
        <taxon>Actinomycetes</taxon>
        <taxon>Kitasatosporales</taxon>
        <taxon>Streptomycetaceae</taxon>
        <taxon>Streptomyces</taxon>
    </lineage>
</organism>
<dbReference type="SUPFAM" id="SSF53335">
    <property type="entry name" value="S-adenosyl-L-methionine-dependent methyltransferases"/>
    <property type="match status" value="1"/>
</dbReference>
<dbReference type="GO" id="GO:0009007">
    <property type="term" value="F:site-specific DNA-methyltransferase (adenine-specific) activity"/>
    <property type="evidence" value="ECO:0007669"/>
    <property type="project" value="UniProtKB-EC"/>
</dbReference>
<dbReference type="GO" id="GO:0003676">
    <property type="term" value="F:nucleic acid binding"/>
    <property type="evidence" value="ECO:0007669"/>
    <property type="project" value="InterPro"/>
</dbReference>
<evidence type="ECO:0000256" key="6">
    <source>
        <dbReference type="ARBA" id="ARBA00047942"/>
    </source>
</evidence>
<evidence type="ECO:0000256" key="2">
    <source>
        <dbReference type="ARBA" id="ARBA00011900"/>
    </source>
</evidence>
<dbReference type="Proteomes" id="UP000588098">
    <property type="component" value="Unassembled WGS sequence"/>
</dbReference>
<feature type="region of interest" description="Disordered" evidence="7">
    <location>
        <begin position="488"/>
        <end position="522"/>
    </location>
</feature>
<evidence type="ECO:0000313" key="11">
    <source>
        <dbReference type="Proteomes" id="UP000588098"/>
    </source>
</evidence>
<reference evidence="10 11" key="1">
    <citation type="submission" date="2020-08" db="EMBL/GenBank/DDBJ databases">
        <title>Genomic Encyclopedia of Type Strains, Phase III (KMG-III): the genomes of soil and plant-associated and newly described type strains.</title>
        <authorList>
            <person name="Whitman W."/>
        </authorList>
    </citation>
    <scope>NUCLEOTIDE SEQUENCE [LARGE SCALE GENOMIC DNA]</scope>
    <source>
        <strain evidence="10 11">CECT 8305</strain>
    </source>
</reference>
<comment type="caution">
    <text evidence="10">The sequence shown here is derived from an EMBL/GenBank/DDBJ whole genome shotgun (WGS) entry which is preliminary data.</text>
</comment>
<feature type="domain" description="Type II methyltransferase M.TaqI-like" evidence="8">
    <location>
        <begin position="42"/>
        <end position="134"/>
    </location>
</feature>
<dbReference type="GO" id="GO:0006304">
    <property type="term" value="P:DNA modification"/>
    <property type="evidence" value="ECO:0007669"/>
    <property type="project" value="InterPro"/>
</dbReference>
<evidence type="ECO:0000259" key="9">
    <source>
        <dbReference type="Pfam" id="PF22837"/>
    </source>
</evidence>
<dbReference type="PANTHER" id="PTHR33841">
    <property type="entry name" value="DNA METHYLTRANSFERASE YEEA-RELATED"/>
    <property type="match status" value="1"/>
</dbReference>
<evidence type="ECO:0000256" key="4">
    <source>
        <dbReference type="ARBA" id="ARBA00022679"/>
    </source>
</evidence>
<dbReference type="Pfam" id="PF22837">
    <property type="entry name" value="M_Eco57I_C"/>
    <property type="match status" value="1"/>
</dbReference>
<evidence type="ECO:0000313" key="10">
    <source>
        <dbReference type="EMBL" id="MBB5935496.1"/>
    </source>
</evidence>
<dbReference type="InterPro" id="IPR050953">
    <property type="entry name" value="N4_N6_ade-DNA_methylase"/>
</dbReference>
<feature type="region of interest" description="Disordered" evidence="7">
    <location>
        <begin position="429"/>
        <end position="449"/>
    </location>
</feature>
<dbReference type="InterPro" id="IPR011639">
    <property type="entry name" value="MethylTrfase_TaqI-like_dom"/>
</dbReference>
<evidence type="ECO:0000256" key="1">
    <source>
        <dbReference type="ARBA" id="ARBA00006594"/>
    </source>
</evidence>
<comment type="similarity">
    <text evidence="1">Belongs to the N(4)/N(6)-methyltransferase family.</text>
</comment>
<name>A0A7W9Q8I8_9ACTN</name>
<dbReference type="Pfam" id="PF07669">
    <property type="entry name" value="Eco57I"/>
    <property type="match status" value="1"/>
</dbReference>
<keyword evidence="5" id="KW-0949">S-adenosyl-L-methionine</keyword>
<accession>A0A7W9Q8I8</accession>
<keyword evidence="3" id="KW-0489">Methyltransferase</keyword>
<dbReference type="InterPro" id="IPR054520">
    <property type="entry name" value="M_Eco57I_C"/>
</dbReference>
<comment type="catalytic activity">
    <reaction evidence="6">
        <text>a 2'-deoxyadenosine in DNA + S-adenosyl-L-methionine = an N(6)-methyl-2'-deoxyadenosine in DNA + S-adenosyl-L-homocysteine + H(+)</text>
        <dbReference type="Rhea" id="RHEA:15197"/>
        <dbReference type="Rhea" id="RHEA-COMP:12418"/>
        <dbReference type="Rhea" id="RHEA-COMP:12419"/>
        <dbReference type="ChEBI" id="CHEBI:15378"/>
        <dbReference type="ChEBI" id="CHEBI:57856"/>
        <dbReference type="ChEBI" id="CHEBI:59789"/>
        <dbReference type="ChEBI" id="CHEBI:90615"/>
        <dbReference type="ChEBI" id="CHEBI:90616"/>
        <dbReference type="EC" id="2.1.1.72"/>
    </reaction>
</comment>
<feature type="domain" description="Type II methyltransferase M.Eco57I C-terminal" evidence="9">
    <location>
        <begin position="205"/>
        <end position="412"/>
    </location>
</feature>
<dbReference type="PROSITE" id="PS00092">
    <property type="entry name" value="N6_MTASE"/>
    <property type="match status" value="1"/>
</dbReference>
<keyword evidence="4" id="KW-0808">Transferase</keyword>
<evidence type="ECO:0000256" key="5">
    <source>
        <dbReference type="ARBA" id="ARBA00022691"/>
    </source>
</evidence>
<dbReference type="InterPro" id="IPR002052">
    <property type="entry name" value="DNA_methylase_N6_adenine_CS"/>
</dbReference>
<feature type="compositionally biased region" description="Acidic residues" evidence="7">
    <location>
        <begin position="513"/>
        <end position="522"/>
    </location>
</feature>
<dbReference type="Gene3D" id="3.40.50.150">
    <property type="entry name" value="Vaccinia Virus protein VP39"/>
    <property type="match status" value="1"/>
</dbReference>
<dbReference type="InterPro" id="IPR029063">
    <property type="entry name" value="SAM-dependent_MTases_sf"/>
</dbReference>
<gene>
    <name evidence="10" type="ORF">FHS42_002558</name>
</gene>
<dbReference type="GO" id="GO:0032259">
    <property type="term" value="P:methylation"/>
    <property type="evidence" value="ECO:0007669"/>
    <property type="project" value="UniProtKB-KW"/>
</dbReference>